<protein>
    <submittedName>
        <fullName evidence="1">Uncharacterized protein</fullName>
    </submittedName>
</protein>
<accession>A0A521CGE9</accession>
<evidence type="ECO:0000313" key="1">
    <source>
        <dbReference type="EMBL" id="SMO58517.1"/>
    </source>
</evidence>
<proteinExistence type="predicted"/>
<keyword evidence="2" id="KW-1185">Reference proteome</keyword>
<name>A0A521CGE9_9BACT</name>
<evidence type="ECO:0000313" key="2">
    <source>
        <dbReference type="Proteomes" id="UP000317593"/>
    </source>
</evidence>
<gene>
    <name evidence="1" type="ORF">SAMN06265218_10659</name>
</gene>
<organism evidence="1 2">
    <name type="scientific">Fodinibius sediminis</name>
    <dbReference type="NCBI Taxonomy" id="1214077"/>
    <lineage>
        <taxon>Bacteria</taxon>
        <taxon>Pseudomonadati</taxon>
        <taxon>Balneolota</taxon>
        <taxon>Balneolia</taxon>
        <taxon>Balneolales</taxon>
        <taxon>Balneolaceae</taxon>
        <taxon>Fodinibius</taxon>
    </lineage>
</organism>
<dbReference type="OrthoDB" id="9888544at2"/>
<dbReference type="Proteomes" id="UP000317593">
    <property type="component" value="Unassembled WGS sequence"/>
</dbReference>
<dbReference type="EMBL" id="FXTH01000006">
    <property type="protein sequence ID" value="SMO58517.1"/>
    <property type="molecule type" value="Genomic_DNA"/>
</dbReference>
<sequence length="108" mass="11633">MKTIRGTVLKAEDTTPEGLLDSPRRLLYEIQVEEGTPVKVTYTAYPPSPAGDRAGKKITLDFHAGSIREGDYLVAHGSYDEEANTLTVAGEGDYIKTFPDKSAADADG</sequence>
<dbReference type="AlphaFoldDB" id="A0A521CGE9"/>
<reference evidence="1 2" key="1">
    <citation type="submission" date="2017-05" db="EMBL/GenBank/DDBJ databases">
        <authorList>
            <person name="Varghese N."/>
            <person name="Submissions S."/>
        </authorList>
    </citation>
    <scope>NUCLEOTIDE SEQUENCE [LARGE SCALE GENOMIC DNA]</scope>
    <source>
        <strain evidence="1 2">DSM 21194</strain>
    </source>
</reference>
<dbReference type="RefSeq" id="WP_142714059.1">
    <property type="nucleotide sequence ID" value="NZ_FXTH01000006.1"/>
</dbReference>